<protein>
    <submittedName>
        <fullName evidence="1">Uncharacterized protein</fullName>
    </submittedName>
</protein>
<dbReference type="RefSeq" id="WP_274688708.1">
    <property type="nucleotide sequence ID" value="NZ_JAPMOU010000010.1"/>
</dbReference>
<keyword evidence="2" id="KW-1185">Reference proteome</keyword>
<dbReference type="Proteomes" id="UP001528823">
    <property type="component" value="Unassembled WGS sequence"/>
</dbReference>
<gene>
    <name evidence="1" type="ORF">ORQ98_10280</name>
</gene>
<name>A0ABT5U9X0_9GAMM</name>
<sequence length="91" mass="10608">MPILFLSLFLQHDFLYEWKTAVSYKVATFVTKNLYFKRSFGRRLTVKLIKSKNDGITLATTQNIGHYWSTFFADATGLVASRLVEYSKKQF</sequence>
<evidence type="ECO:0000313" key="2">
    <source>
        <dbReference type="Proteomes" id="UP001528823"/>
    </source>
</evidence>
<evidence type="ECO:0000313" key="1">
    <source>
        <dbReference type="EMBL" id="MDE1462357.1"/>
    </source>
</evidence>
<proteinExistence type="predicted"/>
<accession>A0ABT5U9X0</accession>
<reference evidence="1 2" key="1">
    <citation type="submission" date="2022-11" db="EMBL/GenBank/DDBJ databases">
        <title>Spartinivicinus poritis sp. nov., isolated from scleractinian coral Porites lutea.</title>
        <authorList>
            <person name="Zhang G."/>
            <person name="Cai L."/>
            <person name="Wei Q."/>
        </authorList>
    </citation>
    <scope>NUCLEOTIDE SEQUENCE [LARGE SCALE GENOMIC DNA]</scope>
    <source>
        <strain evidence="1 2">A2-2</strain>
    </source>
</reference>
<dbReference type="EMBL" id="JAPMOU010000010">
    <property type="protein sequence ID" value="MDE1462357.1"/>
    <property type="molecule type" value="Genomic_DNA"/>
</dbReference>
<organism evidence="1 2">
    <name type="scientific">Spartinivicinus poritis</name>
    <dbReference type="NCBI Taxonomy" id="2994640"/>
    <lineage>
        <taxon>Bacteria</taxon>
        <taxon>Pseudomonadati</taxon>
        <taxon>Pseudomonadota</taxon>
        <taxon>Gammaproteobacteria</taxon>
        <taxon>Oceanospirillales</taxon>
        <taxon>Zooshikellaceae</taxon>
        <taxon>Spartinivicinus</taxon>
    </lineage>
</organism>
<comment type="caution">
    <text evidence="1">The sequence shown here is derived from an EMBL/GenBank/DDBJ whole genome shotgun (WGS) entry which is preliminary data.</text>
</comment>